<protein>
    <submittedName>
        <fullName evidence="2">DUF6507 family protein</fullName>
    </submittedName>
</protein>
<organism evidence="2 3">
    <name type="scientific">Arthrobacter jinronghuae</name>
    <dbReference type="NCBI Taxonomy" id="2964609"/>
    <lineage>
        <taxon>Bacteria</taxon>
        <taxon>Bacillati</taxon>
        <taxon>Actinomycetota</taxon>
        <taxon>Actinomycetes</taxon>
        <taxon>Micrococcales</taxon>
        <taxon>Micrococcaceae</taxon>
        <taxon>Arthrobacter</taxon>
    </lineage>
</organism>
<evidence type="ECO:0000313" key="2">
    <source>
        <dbReference type="EMBL" id="MCQ1950704.1"/>
    </source>
</evidence>
<dbReference type="EMBL" id="JANFLP010000013">
    <property type="protein sequence ID" value="MCQ1950704.1"/>
    <property type="molecule type" value="Genomic_DNA"/>
</dbReference>
<comment type="caution">
    <text evidence="2">The sequence shown here is derived from an EMBL/GenBank/DDBJ whole genome shotgun (WGS) entry which is preliminary data.</text>
</comment>
<feature type="region of interest" description="Disordered" evidence="1">
    <location>
        <begin position="348"/>
        <end position="367"/>
    </location>
</feature>
<feature type="compositionally biased region" description="Pro residues" evidence="1">
    <location>
        <begin position="107"/>
        <end position="122"/>
    </location>
</feature>
<dbReference type="Pfam" id="PF20117">
    <property type="entry name" value="DUF6507"/>
    <property type="match status" value="1"/>
</dbReference>
<sequence>MGAYDIDAATAGGIISETEALLQPNETVAAEVQKFVGTIEAALADSPALASFSHYAREMLLPDIDALATRSANAILATRRALSEYAAGDYEMVATAQQAAASLGILTPPPGAGPGGPAPSAEPSPDSAPAAHIPAPATPLHPMPAPIPELGNADPDADKVRPAKNLLLTIDIGPEKTPGEKMRFAKNLLLHVEYIKPRYEPGERLPFARSLILYMDKWGNKWGPGFPDPPVYRTLPGIIELDPPQVGIPIPETGNPEPKAGGNPPPMADNWLLRIPEDELRDLKDRRFPDPPVYRTLPGIVELDPPEVGIPIPETGSPEPKAGGNPPPMADNWLLRIPEDELRDLKDRRFPDPPFATPLPDFRPVPDVGFPEDPPVYRTLPGVFEPPLPVLPNPDLPVTVPPISGDTPGPAPVVNEEIPVVELFSRADEVPTESAPSPAPRGRWGLT</sequence>
<feature type="compositionally biased region" description="Low complexity" evidence="1">
    <location>
        <begin position="123"/>
        <end position="135"/>
    </location>
</feature>
<dbReference type="Proteomes" id="UP001206924">
    <property type="component" value="Unassembled WGS sequence"/>
</dbReference>
<keyword evidence="3" id="KW-1185">Reference proteome</keyword>
<feature type="compositionally biased region" description="Pro residues" evidence="1">
    <location>
        <begin position="352"/>
        <end position="363"/>
    </location>
</feature>
<dbReference type="InterPro" id="IPR045436">
    <property type="entry name" value="DUF6507"/>
</dbReference>
<accession>A0ABT1NSJ5</accession>
<feature type="region of interest" description="Disordered" evidence="1">
    <location>
        <begin position="426"/>
        <end position="447"/>
    </location>
</feature>
<gene>
    <name evidence="2" type="ORF">NNX28_12315</name>
</gene>
<dbReference type="RefSeq" id="WP_255865936.1">
    <property type="nucleotide sequence ID" value="NZ_CP104263.1"/>
</dbReference>
<feature type="region of interest" description="Disordered" evidence="1">
    <location>
        <begin position="105"/>
        <end position="138"/>
    </location>
</feature>
<proteinExistence type="predicted"/>
<evidence type="ECO:0000313" key="3">
    <source>
        <dbReference type="Proteomes" id="UP001206924"/>
    </source>
</evidence>
<reference evidence="2 3" key="1">
    <citation type="submission" date="2022-07" db="EMBL/GenBank/DDBJ databases">
        <title>Novel species in genus Arthrobacter.</title>
        <authorList>
            <person name="Liu Y."/>
        </authorList>
    </citation>
    <scope>NUCLEOTIDE SEQUENCE [LARGE SCALE GENOMIC DNA]</scope>
    <source>
        <strain evidence="3">zg-Y859</strain>
    </source>
</reference>
<name>A0ABT1NSJ5_9MICC</name>
<evidence type="ECO:0000256" key="1">
    <source>
        <dbReference type="SAM" id="MobiDB-lite"/>
    </source>
</evidence>